<sequence>MSTVRIPRQQRSLETKKKIEKAALFLFSRKGIHGTNSKEIAQKAGVSTGSFYAYFKNKKQLLLEILETFLNQTYAVIWKDLGTYATDALTRDNVQSIITNVFAAYDIAPRFLSQTHALRYSDPDINRVYERERRREVEQIMALIEANKDRLRIRDPYAAAIIAHNTVEHAAHTAKFIGPEIEESRLIESLADIIYTFFSTRINTGSK</sequence>
<dbReference type="STRING" id="96561.Dole_1323"/>
<dbReference type="GO" id="GO:0000976">
    <property type="term" value="F:transcription cis-regulatory region binding"/>
    <property type="evidence" value="ECO:0007669"/>
    <property type="project" value="TreeGrafter"/>
</dbReference>
<dbReference type="InterPro" id="IPR009057">
    <property type="entry name" value="Homeodomain-like_sf"/>
</dbReference>
<evidence type="ECO:0000256" key="2">
    <source>
        <dbReference type="ARBA" id="ARBA00023125"/>
    </source>
</evidence>
<dbReference type="KEGG" id="dol:Dole_1323"/>
<evidence type="ECO:0000259" key="5">
    <source>
        <dbReference type="PROSITE" id="PS50977"/>
    </source>
</evidence>
<dbReference type="PANTHER" id="PTHR30055:SF234">
    <property type="entry name" value="HTH-TYPE TRANSCRIPTIONAL REGULATOR BETI"/>
    <property type="match status" value="1"/>
</dbReference>
<dbReference type="InterPro" id="IPR001647">
    <property type="entry name" value="HTH_TetR"/>
</dbReference>
<feature type="domain" description="HTH tetR-type" evidence="5">
    <location>
        <begin position="13"/>
        <end position="73"/>
    </location>
</feature>
<dbReference type="GO" id="GO:0003700">
    <property type="term" value="F:DNA-binding transcription factor activity"/>
    <property type="evidence" value="ECO:0007669"/>
    <property type="project" value="TreeGrafter"/>
</dbReference>
<feature type="DNA-binding region" description="H-T-H motif" evidence="4">
    <location>
        <begin position="36"/>
        <end position="55"/>
    </location>
</feature>
<evidence type="ECO:0000256" key="1">
    <source>
        <dbReference type="ARBA" id="ARBA00023015"/>
    </source>
</evidence>
<dbReference type="PRINTS" id="PR00455">
    <property type="entry name" value="HTHTETR"/>
</dbReference>
<dbReference type="Proteomes" id="UP000008561">
    <property type="component" value="Chromosome"/>
</dbReference>
<evidence type="ECO:0000313" key="6">
    <source>
        <dbReference type="EMBL" id="ABW67127.1"/>
    </source>
</evidence>
<dbReference type="Gene3D" id="1.10.357.10">
    <property type="entry name" value="Tetracycline Repressor, domain 2"/>
    <property type="match status" value="1"/>
</dbReference>
<organism evidence="6 7">
    <name type="scientific">Desulfosudis oleivorans (strain DSM 6200 / JCM 39069 / Hxd3)</name>
    <name type="common">Desulfococcus oleovorans</name>
    <dbReference type="NCBI Taxonomy" id="96561"/>
    <lineage>
        <taxon>Bacteria</taxon>
        <taxon>Pseudomonadati</taxon>
        <taxon>Thermodesulfobacteriota</taxon>
        <taxon>Desulfobacteria</taxon>
        <taxon>Desulfobacterales</taxon>
        <taxon>Desulfosudaceae</taxon>
        <taxon>Desulfosudis</taxon>
    </lineage>
</organism>
<dbReference type="EMBL" id="CP000859">
    <property type="protein sequence ID" value="ABW67127.1"/>
    <property type="molecule type" value="Genomic_DNA"/>
</dbReference>
<dbReference type="RefSeq" id="WP_012174744.1">
    <property type="nucleotide sequence ID" value="NC_009943.1"/>
</dbReference>
<protein>
    <submittedName>
        <fullName evidence="6">Transcriptional regulator, TetR family</fullName>
    </submittedName>
</protein>
<name>A8ZYM2_DESOH</name>
<keyword evidence="2 4" id="KW-0238">DNA-binding</keyword>
<evidence type="ECO:0000256" key="3">
    <source>
        <dbReference type="ARBA" id="ARBA00023163"/>
    </source>
</evidence>
<dbReference type="PANTHER" id="PTHR30055">
    <property type="entry name" value="HTH-TYPE TRANSCRIPTIONAL REGULATOR RUTR"/>
    <property type="match status" value="1"/>
</dbReference>
<dbReference type="InterPro" id="IPR050109">
    <property type="entry name" value="HTH-type_TetR-like_transc_reg"/>
</dbReference>
<dbReference type="OrthoDB" id="9793734at2"/>
<keyword evidence="3" id="KW-0804">Transcription</keyword>
<dbReference type="HOGENOM" id="CLU_069356_46_0_7"/>
<dbReference type="AlphaFoldDB" id="A8ZYM2"/>
<accession>A8ZYM2</accession>
<evidence type="ECO:0000313" key="7">
    <source>
        <dbReference type="Proteomes" id="UP000008561"/>
    </source>
</evidence>
<proteinExistence type="predicted"/>
<dbReference type="PROSITE" id="PS50977">
    <property type="entry name" value="HTH_TETR_2"/>
    <property type="match status" value="1"/>
</dbReference>
<keyword evidence="7" id="KW-1185">Reference proteome</keyword>
<gene>
    <name evidence="6" type="ordered locus">Dole_1323</name>
</gene>
<dbReference type="SUPFAM" id="SSF46689">
    <property type="entry name" value="Homeodomain-like"/>
    <property type="match status" value="1"/>
</dbReference>
<reference evidence="6 7" key="1">
    <citation type="submission" date="2007-10" db="EMBL/GenBank/DDBJ databases">
        <title>Complete sequence of Desulfococcus oleovorans Hxd3.</title>
        <authorList>
            <consortium name="US DOE Joint Genome Institute"/>
            <person name="Copeland A."/>
            <person name="Lucas S."/>
            <person name="Lapidus A."/>
            <person name="Barry K."/>
            <person name="Glavina del Rio T."/>
            <person name="Dalin E."/>
            <person name="Tice H."/>
            <person name="Pitluck S."/>
            <person name="Kiss H."/>
            <person name="Brettin T."/>
            <person name="Bruce D."/>
            <person name="Detter J.C."/>
            <person name="Han C."/>
            <person name="Schmutz J."/>
            <person name="Larimer F."/>
            <person name="Land M."/>
            <person name="Hauser L."/>
            <person name="Kyrpides N."/>
            <person name="Kim E."/>
            <person name="Wawrik B."/>
            <person name="Richardson P."/>
        </authorList>
    </citation>
    <scope>NUCLEOTIDE SEQUENCE [LARGE SCALE GENOMIC DNA]</scope>
    <source>
        <strain evidence="7">DSM 6200 / JCM 39069 / Hxd3</strain>
    </source>
</reference>
<keyword evidence="1" id="KW-0805">Transcription regulation</keyword>
<dbReference type="eggNOG" id="COG1309">
    <property type="taxonomic scope" value="Bacteria"/>
</dbReference>
<dbReference type="Gene3D" id="1.10.10.60">
    <property type="entry name" value="Homeodomain-like"/>
    <property type="match status" value="1"/>
</dbReference>
<evidence type="ECO:0000256" key="4">
    <source>
        <dbReference type="PROSITE-ProRule" id="PRU00335"/>
    </source>
</evidence>
<dbReference type="Pfam" id="PF00440">
    <property type="entry name" value="TetR_N"/>
    <property type="match status" value="1"/>
</dbReference>